<name>A0A0L0D403_THETB</name>
<dbReference type="RefSeq" id="XP_013763018.1">
    <property type="nucleotide sequence ID" value="XM_013907564.1"/>
</dbReference>
<feature type="compositionally biased region" description="Polar residues" evidence="2">
    <location>
        <begin position="395"/>
        <end position="405"/>
    </location>
</feature>
<evidence type="ECO:0000256" key="2">
    <source>
        <dbReference type="SAM" id="MobiDB-lite"/>
    </source>
</evidence>
<accession>A0A0L0D403</accession>
<protein>
    <submittedName>
        <fullName evidence="3">Uncharacterized protein</fullName>
    </submittedName>
</protein>
<feature type="compositionally biased region" description="Polar residues" evidence="2">
    <location>
        <begin position="13"/>
        <end position="32"/>
    </location>
</feature>
<dbReference type="Proteomes" id="UP000054408">
    <property type="component" value="Unassembled WGS sequence"/>
</dbReference>
<feature type="region of interest" description="Disordered" evidence="2">
    <location>
        <begin position="1"/>
        <end position="55"/>
    </location>
</feature>
<reference evidence="3 4" key="1">
    <citation type="submission" date="2010-05" db="EMBL/GenBank/DDBJ databases">
        <title>The Genome Sequence of Thecamonas trahens ATCC 50062.</title>
        <authorList>
            <consortium name="The Broad Institute Genome Sequencing Platform"/>
            <person name="Russ C."/>
            <person name="Cuomo C."/>
            <person name="Shea T."/>
            <person name="Young S.K."/>
            <person name="Zeng Q."/>
            <person name="Koehrsen M."/>
            <person name="Haas B."/>
            <person name="Borodovsky M."/>
            <person name="Guigo R."/>
            <person name="Alvarado L."/>
            <person name="Berlin A."/>
            <person name="Bochicchio J."/>
            <person name="Borenstein D."/>
            <person name="Chapman S."/>
            <person name="Chen Z."/>
            <person name="Freedman E."/>
            <person name="Gellesch M."/>
            <person name="Goldberg J."/>
            <person name="Griggs A."/>
            <person name="Gujja S."/>
            <person name="Heilman E."/>
            <person name="Heiman D."/>
            <person name="Hepburn T."/>
            <person name="Howarth C."/>
            <person name="Jen D."/>
            <person name="Larson L."/>
            <person name="Mehta T."/>
            <person name="Park D."/>
            <person name="Pearson M."/>
            <person name="Roberts A."/>
            <person name="Saif S."/>
            <person name="Shenoy N."/>
            <person name="Sisk P."/>
            <person name="Stolte C."/>
            <person name="Sykes S."/>
            <person name="Thomson T."/>
            <person name="Walk T."/>
            <person name="White J."/>
            <person name="Yandava C."/>
            <person name="Burger G."/>
            <person name="Gray M.W."/>
            <person name="Holland P.W.H."/>
            <person name="King N."/>
            <person name="Lang F.B.F."/>
            <person name="Roger A.J."/>
            <person name="Ruiz-Trillo I."/>
            <person name="Lander E."/>
            <person name="Nusbaum C."/>
        </authorList>
    </citation>
    <scope>NUCLEOTIDE SEQUENCE [LARGE SCALE GENOMIC DNA]</scope>
    <source>
        <strain evidence="3 4">ATCC 50062</strain>
    </source>
</reference>
<dbReference type="GeneID" id="25559976"/>
<feature type="region of interest" description="Disordered" evidence="2">
    <location>
        <begin position="361"/>
        <end position="420"/>
    </location>
</feature>
<proteinExistence type="predicted"/>
<sequence>MTAGSGRKRTGRSPRNSPDTSWNRSTVVRPQTASARGSPLLRRRGPGLASPPSRSGILLGHEDLLAQVEAIRIPSHARKREVPGLLVQLGSLRELCLLACERLRTAYTTASTAKSDADKLRTASERANARADAAAADVSASQAAAKAQQARLKSELAALTADAASRESELSTELERVRAELKQALTTIKRKDTLIANRDAALAESQGKLEVSSNKLASCQAALQRARIDAAEASRAAVQAKVAADQAKSEASSVQRTREMEAAEEEAAHVTELKLNLRRKTRHLAEVKAALAQVQAQNEALEAKAEKRAKLRSAVQAARESEARINDHAAAQKLRIDQLTHELQATQMELGTVHAKYAKLQRSHAKLKKRLDSGSSPSPKKRRSKRQAAASSSSLHGSRNASPQLDASPEPVDIHVQQYY</sequence>
<dbReference type="AlphaFoldDB" id="A0A0L0D403"/>
<feature type="coiled-coil region" evidence="1">
    <location>
        <begin position="230"/>
        <end position="349"/>
    </location>
</feature>
<gene>
    <name evidence="3" type="ORF">AMSG_00157</name>
</gene>
<evidence type="ECO:0000313" key="4">
    <source>
        <dbReference type="Proteomes" id="UP000054408"/>
    </source>
</evidence>
<evidence type="ECO:0000256" key="1">
    <source>
        <dbReference type="SAM" id="Coils"/>
    </source>
</evidence>
<keyword evidence="1" id="KW-0175">Coiled coil</keyword>
<evidence type="ECO:0000313" key="3">
    <source>
        <dbReference type="EMBL" id="KNC46038.1"/>
    </source>
</evidence>
<feature type="compositionally biased region" description="Low complexity" evidence="2">
    <location>
        <begin position="33"/>
        <end position="55"/>
    </location>
</feature>
<organism evidence="3 4">
    <name type="scientific">Thecamonas trahens ATCC 50062</name>
    <dbReference type="NCBI Taxonomy" id="461836"/>
    <lineage>
        <taxon>Eukaryota</taxon>
        <taxon>Apusozoa</taxon>
        <taxon>Apusomonadida</taxon>
        <taxon>Apusomonadidae</taxon>
        <taxon>Thecamonas</taxon>
    </lineage>
</organism>
<keyword evidence="4" id="KW-1185">Reference proteome</keyword>
<feature type="compositionally biased region" description="Basic residues" evidence="2">
    <location>
        <begin position="1"/>
        <end position="12"/>
    </location>
</feature>
<dbReference type="EMBL" id="GL349433">
    <property type="protein sequence ID" value="KNC46038.1"/>
    <property type="molecule type" value="Genomic_DNA"/>
</dbReference>
<dbReference type="OMA" id="IVEMHVE"/>
<feature type="coiled-coil region" evidence="1">
    <location>
        <begin position="142"/>
        <end position="191"/>
    </location>
</feature>